<evidence type="ECO:0000313" key="1">
    <source>
        <dbReference type="EMBL" id="MEW9501635.1"/>
    </source>
</evidence>
<dbReference type="InterPro" id="IPR019618">
    <property type="entry name" value="Spore_germination_GerPA"/>
</dbReference>
<proteinExistence type="predicted"/>
<dbReference type="RefSeq" id="WP_367779116.1">
    <property type="nucleotide sequence ID" value="NZ_JBFMIA010000004.1"/>
</dbReference>
<gene>
    <name evidence="1" type="ORF">AB1471_07450</name>
</gene>
<sequence length="72" mass="7219">MPAIVGPVQIINVGAGTVQFGDIGINSPKSSEQSSSGSGSFNTGPFILNNNIFSVNPTISTSGINQPIAGTL</sequence>
<dbReference type="Pfam" id="PF10676">
    <property type="entry name" value="gerPA"/>
    <property type="match status" value="1"/>
</dbReference>
<accession>A0ABV3Q2R5</accession>
<dbReference type="Proteomes" id="UP001556040">
    <property type="component" value="Unassembled WGS sequence"/>
</dbReference>
<keyword evidence="2" id="KW-1185">Reference proteome</keyword>
<dbReference type="EMBL" id="JBFMIA010000004">
    <property type="protein sequence ID" value="MEW9501635.1"/>
    <property type="molecule type" value="Genomic_DNA"/>
</dbReference>
<protein>
    <submittedName>
        <fullName evidence="1">Spore germination protein</fullName>
    </submittedName>
</protein>
<comment type="caution">
    <text evidence="1">The sequence shown here is derived from an EMBL/GenBank/DDBJ whole genome shotgun (WGS) entry which is preliminary data.</text>
</comment>
<reference evidence="1 2" key="1">
    <citation type="journal article" date="1979" name="Int. J. Syst. Evol. Microbiol.">
        <title>Bacillus globisporus subsp. marinus subsp. nov.</title>
        <authorList>
            <person name="Liu H."/>
        </authorList>
    </citation>
    <scope>NUCLEOTIDE SEQUENCE [LARGE SCALE GENOMIC DNA]</scope>
    <source>
        <strain evidence="1 2">DSM 1297</strain>
    </source>
</reference>
<name>A0ABV3Q2R5_9BACL</name>
<evidence type="ECO:0000313" key="2">
    <source>
        <dbReference type="Proteomes" id="UP001556040"/>
    </source>
</evidence>
<organism evidence="1 2">
    <name type="scientific">Jeotgalibacillus marinus</name>
    <dbReference type="NCBI Taxonomy" id="86667"/>
    <lineage>
        <taxon>Bacteria</taxon>
        <taxon>Bacillati</taxon>
        <taxon>Bacillota</taxon>
        <taxon>Bacilli</taxon>
        <taxon>Bacillales</taxon>
        <taxon>Caryophanaceae</taxon>
        <taxon>Jeotgalibacillus</taxon>
    </lineage>
</organism>